<dbReference type="AlphaFoldDB" id="A0A0C3NG43"/>
<organism evidence="1 2">
    <name type="scientific">Pisolithus tinctorius Marx 270</name>
    <dbReference type="NCBI Taxonomy" id="870435"/>
    <lineage>
        <taxon>Eukaryota</taxon>
        <taxon>Fungi</taxon>
        <taxon>Dikarya</taxon>
        <taxon>Basidiomycota</taxon>
        <taxon>Agaricomycotina</taxon>
        <taxon>Agaricomycetes</taxon>
        <taxon>Agaricomycetidae</taxon>
        <taxon>Boletales</taxon>
        <taxon>Sclerodermatineae</taxon>
        <taxon>Pisolithaceae</taxon>
        <taxon>Pisolithus</taxon>
    </lineage>
</organism>
<proteinExistence type="predicted"/>
<sequence>MPSTGSTTGPSSPLSIGHSAIVTRKKIQFCSNYIPAYPFGARHILCFGCVLKGPGTDEGEPVHPDTLTGSHISKARGPPGLGVRVKEFVSLLEHLYHDTPLSSKSPFSHVASILRVSSPSQLEFPSLHALVRSYLEAIFPSGPLPFMHPDHLEEALALMTAYDIRSVSRFPSTQPFCFYTRIRTDLCLDQSHHVNNTLFSYRKIIVLVLRTESAFITALSQQWTLKQKWGALGCGYQAVMVTRLPTLVQIHPGIGLASSHDRMLHGLKPLG</sequence>
<accession>A0A0C3NG43</accession>
<protein>
    <submittedName>
        <fullName evidence="1">Uncharacterized protein</fullName>
    </submittedName>
</protein>
<dbReference type="InParanoid" id="A0A0C3NG43"/>
<name>A0A0C3NG43_PISTI</name>
<dbReference type="EMBL" id="KN832000">
    <property type="protein sequence ID" value="KIN99999.1"/>
    <property type="molecule type" value="Genomic_DNA"/>
</dbReference>
<evidence type="ECO:0000313" key="1">
    <source>
        <dbReference type="EMBL" id="KIN99999.1"/>
    </source>
</evidence>
<keyword evidence="2" id="KW-1185">Reference proteome</keyword>
<reference evidence="1 2" key="1">
    <citation type="submission" date="2014-04" db="EMBL/GenBank/DDBJ databases">
        <authorList>
            <consortium name="DOE Joint Genome Institute"/>
            <person name="Kuo A."/>
            <person name="Kohler A."/>
            <person name="Costa M.D."/>
            <person name="Nagy L.G."/>
            <person name="Floudas D."/>
            <person name="Copeland A."/>
            <person name="Barry K.W."/>
            <person name="Cichocki N."/>
            <person name="Veneault-Fourrey C."/>
            <person name="LaButti K."/>
            <person name="Lindquist E.A."/>
            <person name="Lipzen A."/>
            <person name="Lundell T."/>
            <person name="Morin E."/>
            <person name="Murat C."/>
            <person name="Sun H."/>
            <person name="Tunlid A."/>
            <person name="Henrissat B."/>
            <person name="Grigoriev I.V."/>
            <person name="Hibbett D.S."/>
            <person name="Martin F."/>
            <person name="Nordberg H.P."/>
            <person name="Cantor M.N."/>
            <person name="Hua S.X."/>
        </authorList>
    </citation>
    <scope>NUCLEOTIDE SEQUENCE [LARGE SCALE GENOMIC DNA]</scope>
    <source>
        <strain evidence="1 2">Marx 270</strain>
    </source>
</reference>
<gene>
    <name evidence="1" type="ORF">M404DRAFT_778263</name>
</gene>
<evidence type="ECO:0000313" key="2">
    <source>
        <dbReference type="Proteomes" id="UP000054217"/>
    </source>
</evidence>
<dbReference type="STRING" id="870435.A0A0C3NG43"/>
<dbReference type="Proteomes" id="UP000054217">
    <property type="component" value="Unassembled WGS sequence"/>
</dbReference>
<dbReference type="OrthoDB" id="3249359at2759"/>
<reference evidence="2" key="2">
    <citation type="submission" date="2015-01" db="EMBL/GenBank/DDBJ databases">
        <title>Evolutionary Origins and Diversification of the Mycorrhizal Mutualists.</title>
        <authorList>
            <consortium name="DOE Joint Genome Institute"/>
            <consortium name="Mycorrhizal Genomics Consortium"/>
            <person name="Kohler A."/>
            <person name="Kuo A."/>
            <person name="Nagy L.G."/>
            <person name="Floudas D."/>
            <person name="Copeland A."/>
            <person name="Barry K.W."/>
            <person name="Cichocki N."/>
            <person name="Veneault-Fourrey C."/>
            <person name="LaButti K."/>
            <person name="Lindquist E.A."/>
            <person name="Lipzen A."/>
            <person name="Lundell T."/>
            <person name="Morin E."/>
            <person name="Murat C."/>
            <person name="Riley R."/>
            <person name="Ohm R."/>
            <person name="Sun H."/>
            <person name="Tunlid A."/>
            <person name="Henrissat B."/>
            <person name="Grigoriev I.V."/>
            <person name="Hibbett D.S."/>
            <person name="Martin F."/>
        </authorList>
    </citation>
    <scope>NUCLEOTIDE SEQUENCE [LARGE SCALE GENOMIC DNA]</scope>
    <source>
        <strain evidence="2">Marx 270</strain>
    </source>
</reference>
<dbReference type="HOGENOM" id="CLU_1027188_0_0_1"/>